<evidence type="ECO:0000256" key="4">
    <source>
        <dbReference type="ARBA" id="ARBA00023306"/>
    </source>
</evidence>
<evidence type="ECO:0000313" key="8">
    <source>
        <dbReference type="Proteomes" id="UP001148838"/>
    </source>
</evidence>
<proteinExistence type="inferred from homology"/>
<keyword evidence="4" id="KW-0131">Cell cycle</keyword>
<dbReference type="Proteomes" id="UP001148838">
    <property type="component" value="Unassembled WGS sequence"/>
</dbReference>
<evidence type="ECO:0000313" key="7">
    <source>
        <dbReference type="EMBL" id="KAJ4452143.1"/>
    </source>
</evidence>
<comment type="similarity">
    <text evidence="1">Belongs to the ANKLE2 family.</text>
</comment>
<sequence length="991" mass="109946">MIGEQLRGYQQPSLLFNVVPTAEGPGVAKRKLFSSPHFSSSPRSNKLKMAALKAKVMFIKMSESNRNESYVKPNSEFSRSFRWDSRSLGQGVNKEDGQSLAKGQEMGPLATKLDAAEISGEIIYYGVSIPTDANVNGCDEALHVYSDKVEALKVVKKHKKARFKAFKTRQEAVDFAVHGSEILVVNSPGSLENAESVSPIVGEKPSPFKGPKAQDLVRLRKVIECGDIDTFRITVWDNPRYLISSGDTPAILQEGSRYNALHVAAKARNGEICDLVLQTVSNVAFIQLLYGDDDTAGCQDRARILLDLYLNTPDKALNETPLHFAVKFGALAVADILVSYPQCDKHARNKFGQTPKDVICSRVSTPDAGLKRELSNLLDERFYVPVLRSEDNSMQPTVGEPFSPACPLVLKADPINPRMEIRAYAGPMHREQAVVFRRKWRTPPRVPRTSTQTPGKNSFRESTPPPPLPHIFRLQDTEKGLERVGRNLAQEFRVGWNEYWPFLDTFTNLASEEGLCKLEAYLKKRYMEAEQHPGQKIISNSGCERNDGTNVAVNGCASVPTECGDSRSSGDEAVSPMTDLCLAFKACSLSDENPGKPLVQNEKKASSNVYNNQGGNGNNIGMEDEALLNVLLNPGLSPFLYVEKSCQVFAKRISDGLSVVGRSARVGDAVPEMLRPEIRHLQDLVNSFKDDARFISVDFNLVHSRIAAIVASKLRDLTSDELDYVLSGLRSVILPSKTVESYSDEEDNVSMSYRNTQTFADHRRKTNCEHSQANSEFYKKYTEGSSFKRSHNMRYMPPKGKIVSAENSASLLDSISRRLSFGAENDSHQKSDGKKSGESTGTAQKVLNFRTAKQRTGNLNKKQTSNISEVGKSVELRNESPSMQDEHQLSGSDDTSDDDEAFTTPPSTPEKCSRNISPSLSEDDDDCDDDYVNMSTPDEGPDVFVQGDTPSKLDASVIQAIEGSNITSVEYPYIYRWRHSVLLYSERERAW</sequence>
<feature type="compositionally biased region" description="Basic and acidic residues" evidence="5">
    <location>
        <begin position="825"/>
        <end position="837"/>
    </location>
</feature>
<feature type="compositionally biased region" description="Basic and acidic residues" evidence="5">
    <location>
        <begin position="872"/>
        <end position="888"/>
    </location>
</feature>
<dbReference type="InterPro" id="IPR002110">
    <property type="entry name" value="Ankyrin_rpt"/>
</dbReference>
<keyword evidence="3" id="KW-0040">ANK repeat</keyword>
<feature type="region of interest" description="Disordered" evidence="5">
    <location>
        <begin position="821"/>
        <end position="929"/>
    </location>
</feature>
<dbReference type="Gene3D" id="1.25.40.20">
    <property type="entry name" value="Ankyrin repeat-containing domain"/>
    <property type="match status" value="1"/>
</dbReference>
<evidence type="ECO:0000256" key="2">
    <source>
        <dbReference type="ARBA" id="ARBA00022618"/>
    </source>
</evidence>
<evidence type="ECO:0000259" key="6">
    <source>
        <dbReference type="Pfam" id="PF24567"/>
    </source>
</evidence>
<comment type="caution">
    <text evidence="7">The sequence shown here is derived from an EMBL/GenBank/DDBJ whole genome shotgun (WGS) entry which is preliminary data.</text>
</comment>
<dbReference type="Pfam" id="PF00023">
    <property type="entry name" value="Ank"/>
    <property type="match status" value="1"/>
</dbReference>
<keyword evidence="8" id="KW-1185">Reference proteome</keyword>
<dbReference type="SUPFAM" id="SSF48403">
    <property type="entry name" value="Ankyrin repeat"/>
    <property type="match status" value="1"/>
</dbReference>
<protein>
    <recommendedName>
        <fullName evidence="6">ANKLE2 third alpha/beta domain-containing protein</fullName>
    </recommendedName>
</protein>
<dbReference type="PANTHER" id="PTHR12349:SF4">
    <property type="entry name" value="ANKYRIN REPEAT AND LEM DOMAIN-CONTAINING PROTEIN 2"/>
    <property type="match status" value="1"/>
</dbReference>
<accession>A0ABQ8TZJ3</accession>
<evidence type="ECO:0000256" key="3">
    <source>
        <dbReference type="ARBA" id="ARBA00023043"/>
    </source>
</evidence>
<feature type="compositionally biased region" description="Polar residues" evidence="5">
    <location>
        <begin position="854"/>
        <end position="868"/>
    </location>
</feature>
<dbReference type="PANTHER" id="PTHR12349">
    <property type="entry name" value="ANKYRIN REPEAT AND LEM DOMAIN-CONTAINING PROTEIN 2"/>
    <property type="match status" value="1"/>
</dbReference>
<dbReference type="InterPro" id="IPR036770">
    <property type="entry name" value="Ankyrin_rpt-contain_sf"/>
</dbReference>
<dbReference type="SMART" id="SM00248">
    <property type="entry name" value="ANK"/>
    <property type="match status" value="2"/>
</dbReference>
<dbReference type="Pfam" id="PF24567">
    <property type="entry name" value="ANKLE2_3rd"/>
    <property type="match status" value="1"/>
</dbReference>
<keyword evidence="2" id="KW-0132">Cell division</keyword>
<gene>
    <name evidence="7" type="ORF">ANN_03661</name>
</gene>
<feature type="region of interest" description="Disordered" evidence="5">
    <location>
        <begin position="442"/>
        <end position="469"/>
    </location>
</feature>
<evidence type="ECO:0000256" key="5">
    <source>
        <dbReference type="SAM" id="MobiDB-lite"/>
    </source>
</evidence>
<feature type="domain" description="ANKLE2 third alpha/beta" evidence="6">
    <location>
        <begin position="382"/>
        <end position="499"/>
    </location>
</feature>
<name>A0ABQ8TZJ3_PERAM</name>
<dbReference type="InterPro" id="IPR056237">
    <property type="entry name" value="ANKLE2_3rd"/>
</dbReference>
<dbReference type="EMBL" id="JAJSOF020000001">
    <property type="protein sequence ID" value="KAJ4452143.1"/>
    <property type="molecule type" value="Genomic_DNA"/>
</dbReference>
<evidence type="ECO:0000256" key="1">
    <source>
        <dbReference type="ARBA" id="ARBA00007597"/>
    </source>
</evidence>
<reference evidence="7 8" key="1">
    <citation type="journal article" date="2022" name="Allergy">
        <title>Genome assembly and annotation of Periplaneta americana reveal a comprehensive cockroach allergen profile.</title>
        <authorList>
            <person name="Wang L."/>
            <person name="Xiong Q."/>
            <person name="Saelim N."/>
            <person name="Wang L."/>
            <person name="Nong W."/>
            <person name="Wan A.T."/>
            <person name="Shi M."/>
            <person name="Liu X."/>
            <person name="Cao Q."/>
            <person name="Hui J.H.L."/>
            <person name="Sookrung N."/>
            <person name="Leung T.F."/>
            <person name="Tungtrongchitr A."/>
            <person name="Tsui S.K.W."/>
        </authorList>
    </citation>
    <scope>NUCLEOTIDE SEQUENCE [LARGE SCALE GENOMIC DNA]</scope>
    <source>
        <strain evidence="7">PWHHKU_190912</strain>
    </source>
</reference>
<organism evidence="7 8">
    <name type="scientific">Periplaneta americana</name>
    <name type="common">American cockroach</name>
    <name type="synonym">Blatta americana</name>
    <dbReference type="NCBI Taxonomy" id="6978"/>
    <lineage>
        <taxon>Eukaryota</taxon>
        <taxon>Metazoa</taxon>
        <taxon>Ecdysozoa</taxon>
        <taxon>Arthropoda</taxon>
        <taxon>Hexapoda</taxon>
        <taxon>Insecta</taxon>
        <taxon>Pterygota</taxon>
        <taxon>Neoptera</taxon>
        <taxon>Polyneoptera</taxon>
        <taxon>Dictyoptera</taxon>
        <taxon>Blattodea</taxon>
        <taxon>Blattoidea</taxon>
        <taxon>Blattidae</taxon>
        <taxon>Blattinae</taxon>
        <taxon>Periplaneta</taxon>
    </lineage>
</organism>